<reference evidence="2 3" key="1">
    <citation type="submission" date="2024-04" db="EMBL/GenBank/DDBJ databases">
        <authorList>
            <person name="Fracassetti M."/>
        </authorList>
    </citation>
    <scope>NUCLEOTIDE SEQUENCE [LARGE SCALE GENOMIC DNA]</scope>
</reference>
<dbReference type="EMBL" id="OZ034815">
    <property type="protein sequence ID" value="CAL1372941.1"/>
    <property type="molecule type" value="Genomic_DNA"/>
</dbReference>
<proteinExistence type="predicted"/>
<name>A0AAV2DH13_9ROSI</name>
<feature type="region of interest" description="Disordered" evidence="1">
    <location>
        <begin position="55"/>
        <end position="92"/>
    </location>
</feature>
<evidence type="ECO:0000313" key="3">
    <source>
        <dbReference type="Proteomes" id="UP001497516"/>
    </source>
</evidence>
<evidence type="ECO:0000313" key="2">
    <source>
        <dbReference type="EMBL" id="CAL1372941.1"/>
    </source>
</evidence>
<gene>
    <name evidence="2" type="ORF">LTRI10_LOCUS14904</name>
</gene>
<dbReference type="AlphaFoldDB" id="A0AAV2DH13"/>
<keyword evidence="3" id="KW-1185">Reference proteome</keyword>
<dbReference type="Proteomes" id="UP001497516">
    <property type="component" value="Chromosome 2"/>
</dbReference>
<protein>
    <submittedName>
        <fullName evidence="2">Uncharacterized protein</fullName>
    </submittedName>
</protein>
<accession>A0AAV2DH13</accession>
<evidence type="ECO:0000256" key="1">
    <source>
        <dbReference type="SAM" id="MobiDB-lite"/>
    </source>
</evidence>
<sequence>MERAVSNRRITGHKFVEEEVRFRLPKGGLAVTEAYGRSFKGGCWEGKKIKWIPPPQTVTGGVDPPNPPARPPLEQLGAKEKGFDAASSMFKG</sequence>
<organism evidence="2 3">
    <name type="scientific">Linum trigynum</name>
    <dbReference type="NCBI Taxonomy" id="586398"/>
    <lineage>
        <taxon>Eukaryota</taxon>
        <taxon>Viridiplantae</taxon>
        <taxon>Streptophyta</taxon>
        <taxon>Embryophyta</taxon>
        <taxon>Tracheophyta</taxon>
        <taxon>Spermatophyta</taxon>
        <taxon>Magnoliopsida</taxon>
        <taxon>eudicotyledons</taxon>
        <taxon>Gunneridae</taxon>
        <taxon>Pentapetalae</taxon>
        <taxon>rosids</taxon>
        <taxon>fabids</taxon>
        <taxon>Malpighiales</taxon>
        <taxon>Linaceae</taxon>
        <taxon>Linum</taxon>
    </lineage>
</organism>